<comment type="cofactor">
    <cofactor evidence="12">
        <name>Mg(2+)</name>
        <dbReference type="ChEBI" id="CHEBI:18420"/>
    </cofactor>
    <text evidence="12">Binds 2 magnesium ions per subunit.</text>
</comment>
<evidence type="ECO:0000313" key="16">
    <source>
        <dbReference type="EMBL" id="EFM04987.1"/>
    </source>
</evidence>
<keyword evidence="9 12" id="KW-0560">Oxidoreductase</keyword>
<evidence type="ECO:0000259" key="14">
    <source>
        <dbReference type="PROSITE" id="PS51850"/>
    </source>
</evidence>
<dbReference type="PROSITE" id="PS51851">
    <property type="entry name" value="KARI_C"/>
    <property type="match status" value="1"/>
</dbReference>
<comment type="caution">
    <text evidence="16">The sequence shown here is derived from an EMBL/GenBank/DDBJ whole genome shotgun (WGS) entry which is preliminary data.</text>
</comment>
<dbReference type="InterPro" id="IPR000506">
    <property type="entry name" value="KARI_C"/>
</dbReference>
<dbReference type="Gene3D" id="6.10.240.10">
    <property type="match status" value="1"/>
</dbReference>
<evidence type="ECO:0000256" key="11">
    <source>
        <dbReference type="ARBA" id="ARBA00049021"/>
    </source>
</evidence>
<evidence type="ECO:0000256" key="7">
    <source>
        <dbReference type="ARBA" id="ARBA00022842"/>
    </source>
</evidence>
<keyword evidence="5 12" id="KW-0028">Amino-acid biosynthesis</keyword>
<dbReference type="UniPathway" id="UPA00047">
    <property type="reaction ID" value="UER00056"/>
</dbReference>
<dbReference type="EMBL" id="AEEF01000028">
    <property type="protein sequence ID" value="EFM04987.1"/>
    <property type="molecule type" value="Genomic_DNA"/>
</dbReference>
<keyword evidence="6 12" id="KW-0479">Metal-binding</keyword>
<dbReference type="FunFam" id="3.40.50.720:FF:000023">
    <property type="entry name" value="Ketol-acid reductoisomerase (NADP(+))"/>
    <property type="match status" value="1"/>
</dbReference>
<reference evidence="16 17" key="1">
    <citation type="submission" date="2010-07" db="EMBL/GenBank/DDBJ databases">
        <authorList>
            <person name="Muzny D."/>
            <person name="Qin X."/>
            <person name="Deng J."/>
            <person name="Jiang H."/>
            <person name="Liu Y."/>
            <person name="Qu J."/>
            <person name="Song X.-Z."/>
            <person name="Zhang L."/>
            <person name="Thornton R."/>
            <person name="Coyle M."/>
            <person name="Francisco L."/>
            <person name="Jackson L."/>
            <person name="Javaid M."/>
            <person name="Korchina V."/>
            <person name="Kovar C."/>
            <person name="Mata R."/>
            <person name="Mathew T."/>
            <person name="Ngo R."/>
            <person name="Nguyen L."/>
            <person name="Nguyen N."/>
            <person name="Okwuonu G."/>
            <person name="Ongeri F."/>
            <person name="Pham C."/>
            <person name="Simmons D."/>
            <person name="Wilczek-Boney K."/>
            <person name="Hale W."/>
            <person name="Jakkamsetti A."/>
            <person name="Pham P."/>
            <person name="Ruth R."/>
            <person name="San Lucas F."/>
            <person name="Warren J."/>
            <person name="Zhang J."/>
            <person name="Zhao Z."/>
            <person name="Zhou C."/>
            <person name="Zhu D."/>
            <person name="Lee S."/>
            <person name="Bess C."/>
            <person name="Blankenburg K."/>
            <person name="Forbes L."/>
            <person name="Fu Q."/>
            <person name="Gubbala S."/>
            <person name="Hirani K."/>
            <person name="Jayaseelan J.C."/>
            <person name="Lara F."/>
            <person name="Munidasa M."/>
            <person name="Palculict T."/>
            <person name="Patil S."/>
            <person name="Pu L.-L."/>
            <person name="Saada N."/>
            <person name="Tang L."/>
            <person name="Weissenberger G."/>
            <person name="Zhu Y."/>
            <person name="Hemphill L."/>
            <person name="Shang Y."/>
            <person name="Youmans B."/>
            <person name="Ayvaz T."/>
            <person name="Ross M."/>
            <person name="Santibanez J."/>
            <person name="Aqrawi P."/>
            <person name="Gross S."/>
            <person name="Joshi V."/>
            <person name="Fowler G."/>
            <person name="Nazareth L."/>
            <person name="Reid J."/>
            <person name="Worley K."/>
            <person name="Petrosino J."/>
            <person name="Highlander S."/>
            <person name="Gibbs R."/>
        </authorList>
    </citation>
    <scope>NUCLEOTIDE SEQUENCE [LARGE SCALE GENOMIC DNA]</scope>
    <source>
        <strain evidence="16 17">ATCC 13091</strain>
    </source>
</reference>
<dbReference type="NCBIfam" id="NF009940">
    <property type="entry name" value="PRK13403.1"/>
    <property type="match status" value="1"/>
</dbReference>
<dbReference type="SUPFAM" id="SSF48179">
    <property type="entry name" value="6-phosphogluconate dehydrogenase C-terminal domain-like"/>
    <property type="match status" value="1"/>
</dbReference>
<keyword evidence="7 12" id="KW-0460">Magnesium</keyword>
<dbReference type="InterPro" id="IPR014359">
    <property type="entry name" value="KARI_prok"/>
</dbReference>
<sequence length="369" mass="40092">MKLPIKRHTLFNPSEAAQHFKASTTIYLKGNQMQVYYDKDADLSLIKGKTVAIIGYGSQGHAHAANLKDSGVNVVIGLRQGSSWKKAEAAGHVVKTVAEATKEADVVMLLLPDETMPAVYHAEVTANLKEGATLAFAHGFNVHYNQIVPRADLDVIMVAPKGPGHTVRSEYKRGGGVPSLIAVYQDNSGKAKDIALSYAAANGGTKGGVIETTFREETETDLFGEQAVLCGGVVELIKAGFETLTEAGYAPEMAYFECLHEMKLIVDLIFEGGIANMNYSISNNAEYGEYVTGPEVVNASSKEAMRNALKRIQTGEYAKMFIQEGNVNYASMTARRRLNADHQVEKVGAQLRAMMPWITANKLVDQDKN</sequence>
<dbReference type="InterPro" id="IPR036291">
    <property type="entry name" value="NAD(P)-bd_dom_sf"/>
</dbReference>
<feature type="binding site" evidence="12">
    <location>
        <begin position="56"/>
        <end position="59"/>
    </location>
    <ligand>
        <name>NADP(+)</name>
        <dbReference type="ChEBI" id="CHEBI:58349"/>
    </ligand>
</feature>
<evidence type="ECO:0000256" key="1">
    <source>
        <dbReference type="ARBA" id="ARBA00002172"/>
    </source>
</evidence>
<evidence type="ECO:0000259" key="15">
    <source>
        <dbReference type="PROSITE" id="PS51851"/>
    </source>
</evidence>
<comment type="pathway">
    <text evidence="3 12">Amino-acid biosynthesis; L-isoleucine biosynthesis; L-isoleucine from 2-oxobutanoate: step 2/4.</text>
</comment>
<dbReference type="PIRSF" id="PIRSF000116">
    <property type="entry name" value="IlvC_gammaproteo"/>
    <property type="match status" value="1"/>
</dbReference>
<dbReference type="PROSITE" id="PS51850">
    <property type="entry name" value="KARI_N"/>
    <property type="match status" value="1"/>
</dbReference>
<name>E0N7M6_NEIM3</name>
<feature type="binding site" evidence="12 13">
    <location>
        <position position="221"/>
    </location>
    <ligand>
        <name>Mg(2+)</name>
        <dbReference type="ChEBI" id="CHEBI:18420"/>
        <label>1</label>
    </ligand>
</feature>
<evidence type="ECO:0000256" key="2">
    <source>
        <dbReference type="ARBA" id="ARBA00004864"/>
    </source>
</evidence>
<proteinExistence type="inferred from homology"/>
<dbReference type="Pfam" id="PF01450">
    <property type="entry name" value="KARI_C"/>
    <property type="match status" value="1"/>
</dbReference>
<feature type="binding site" evidence="12 13">
    <location>
        <position position="261"/>
    </location>
    <ligand>
        <name>Mg(2+)</name>
        <dbReference type="ChEBI" id="CHEBI:18420"/>
        <label>2</label>
    </ligand>
</feature>
<dbReference type="GO" id="GO:0005829">
    <property type="term" value="C:cytosol"/>
    <property type="evidence" value="ECO:0007669"/>
    <property type="project" value="TreeGrafter"/>
</dbReference>
<evidence type="ECO:0000256" key="3">
    <source>
        <dbReference type="ARBA" id="ARBA00004885"/>
    </source>
</evidence>
<evidence type="ECO:0000256" key="13">
    <source>
        <dbReference type="PROSITE-ProRule" id="PRU01198"/>
    </source>
</evidence>
<gene>
    <name evidence="12 16" type="primary">ilvC</name>
    <name evidence="16" type="ORF">HMPREF0602_0506</name>
</gene>
<keyword evidence="16" id="KW-0413">Isomerase</keyword>
<feature type="binding site" evidence="12 13">
    <location>
        <position position="221"/>
    </location>
    <ligand>
        <name>Mg(2+)</name>
        <dbReference type="ChEBI" id="CHEBI:18420"/>
        <label>2</label>
    </ligand>
</feature>
<feature type="binding site" evidence="12 13">
    <location>
        <position position="257"/>
    </location>
    <ligand>
        <name>Mg(2+)</name>
        <dbReference type="ChEBI" id="CHEBI:18420"/>
        <label>2</label>
    </ligand>
</feature>
<evidence type="ECO:0000256" key="8">
    <source>
        <dbReference type="ARBA" id="ARBA00022857"/>
    </source>
</evidence>
<dbReference type="Proteomes" id="UP000005526">
    <property type="component" value="Unassembled WGS sequence"/>
</dbReference>
<feature type="binding site" evidence="12">
    <location>
        <position position="83"/>
    </location>
    <ligand>
        <name>NADP(+)</name>
        <dbReference type="ChEBI" id="CHEBI:58349"/>
    </ligand>
</feature>
<dbReference type="NCBIfam" id="NF004017">
    <property type="entry name" value="PRK05479.1"/>
    <property type="match status" value="1"/>
</dbReference>
<comment type="similarity">
    <text evidence="4 12 13">Belongs to the ketol-acid reductoisomerase family.</text>
</comment>
<dbReference type="InterPro" id="IPR013023">
    <property type="entry name" value="KARI"/>
</dbReference>
<feature type="active site" evidence="12">
    <location>
        <position position="138"/>
    </location>
</feature>
<accession>E0N7M6</accession>
<feature type="binding site" evidence="12">
    <location>
        <position position="79"/>
    </location>
    <ligand>
        <name>NADP(+)</name>
        <dbReference type="ChEBI" id="CHEBI:58349"/>
    </ligand>
</feature>
<feature type="binding site" evidence="12 13">
    <location>
        <position position="282"/>
    </location>
    <ligand>
        <name>substrate</name>
    </ligand>
</feature>
<dbReference type="InterPro" id="IPR013116">
    <property type="entry name" value="KARI_N"/>
</dbReference>
<evidence type="ECO:0000256" key="5">
    <source>
        <dbReference type="ARBA" id="ARBA00022605"/>
    </source>
</evidence>
<dbReference type="GO" id="GO:0004455">
    <property type="term" value="F:ketol-acid reductoisomerase activity"/>
    <property type="evidence" value="ECO:0007669"/>
    <property type="project" value="UniProtKB-UniRule"/>
</dbReference>
<dbReference type="GO" id="GO:0009099">
    <property type="term" value="P:L-valine biosynthetic process"/>
    <property type="evidence" value="ECO:0007669"/>
    <property type="project" value="UniProtKB-UniRule"/>
</dbReference>
<comment type="caution">
    <text evidence="12">Lacks conserved residue(s) required for the propagation of feature annotation.</text>
</comment>
<dbReference type="HAMAP" id="MF_00435">
    <property type="entry name" value="IlvC"/>
    <property type="match status" value="1"/>
</dbReference>
<dbReference type="PANTHER" id="PTHR21371:SF1">
    <property type="entry name" value="KETOL-ACID REDUCTOISOMERASE, MITOCHONDRIAL"/>
    <property type="match status" value="1"/>
</dbReference>
<dbReference type="AlphaFoldDB" id="E0N7M6"/>
<organism evidence="16 17">
    <name type="scientific">Neisseria meningitidis serogroup B (strain ATCC 13091 / M2091)</name>
    <dbReference type="NCBI Taxonomy" id="862513"/>
    <lineage>
        <taxon>Bacteria</taxon>
        <taxon>Pseudomonadati</taxon>
        <taxon>Pseudomonadota</taxon>
        <taxon>Betaproteobacteria</taxon>
        <taxon>Neisseriales</taxon>
        <taxon>Neisseriaceae</taxon>
        <taxon>Neisseria</taxon>
    </lineage>
</organism>
<dbReference type="GO" id="GO:0050661">
    <property type="term" value="F:NADP binding"/>
    <property type="evidence" value="ECO:0007669"/>
    <property type="project" value="InterPro"/>
</dbReference>
<dbReference type="UniPathway" id="UPA00049">
    <property type="reaction ID" value="UER00060"/>
</dbReference>
<dbReference type="PANTHER" id="PTHR21371">
    <property type="entry name" value="KETOL-ACID REDUCTOISOMERASE, MITOCHONDRIAL"/>
    <property type="match status" value="1"/>
</dbReference>
<feature type="binding site" evidence="12 13">
    <location>
        <position position="225"/>
    </location>
    <ligand>
        <name>Mg(2+)</name>
        <dbReference type="ChEBI" id="CHEBI:18420"/>
        <label>1</label>
    </ligand>
</feature>
<comment type="catalytic activity">
    <reaction evidence="11 12">
        <text>(2R)-2,3-dihydroxy-3-methylbutanoate + NADP(+) = (2S)-2-acetolactate + NADPH + H(+)</text>
        <dbReference type="Rhea" id="RHEA:22068"/>
        <dbReference type="ChEBI" id="CHEBI:15378"/>
        <dbReference type="ChEBI" id="CHEBI:49072"/>
        <dbReference type="ChEBI" id="CHEBI:57783"/>
        <dbReference type="ChEBI" id="CHEBI:58349"/>
        <dbReference type="ChEBI" id="CHEBI:58476"/>
        <dbReference type="EC" id="1.1.1.86"/>
    </reaction>
</comment>
<dbReference type="GO" id="GO:0000287">
    <property type="term" value="F:magnesium ion binding"/>
    <property type="evidence" value="ECO:0007669"/>
    <property type="project" value="UniProtKB-UniRule"/>
</dbReference>
<comment type="catalytic activity">
    <reaction evidence="12">
        <text>(2R,3R)-2,3-dihydroxy-3-methylpentanoate + NADP(+) = (S)-2-ethyl-2-hydroxy-3-oxobutanoate + NADPH + H(+)</text>
        <dbReference type="Rhea" id="RHEA:13493"/>
        <dbReference type="ChEBI" id="CHEBI:15378"/>
        <dbReference type="ChEBI" id="CHEBI:49256"/>
        <dbReference type="ChEBI" id="CHEBI:49258"/>
        <dbReference type="ChEBI" id="CHEBI:57783"/>
        <dbReference type="ChEBI" id="CHEBI:58349"/>
        <dbReference type="EC" id="1.1.1.86"/>
    </reaction>
</comment>
<evidence type="ECO:0000256" key="10">
    <source>
        <dbReference type="ARBA" id="ARBA00023304"/>
    </source>
</evidence>
<dbReference type="GO" id="GO:0016853">
    <property type="term" value="F:isomerase activity"/>
    <property type="evidence" value="ECO:0007669"/>
    <property type="project" value="UniProtKB-KW"/>
</dbReference>
<dbReference type="InterPro" id="IPR008927">
    <property type="entry name" value="6-PGluconate_DH-like_C_sf"/>
</dbReference>
<feature type="domain" description="KARI C-terminal knotted" evidence="15">
    <location>
        <begin position="213"/>
        <end position="358"/>
    </location>
</feature>
<dbReference type="SUPFAM" id="SSF51735">
    <property type="entry name" value="NAD(P)-binding Rossmann-fold domains"/>
    <property type="match status" value="1"/>
</dbReference>
<evidence type="ECO:0000256" key="6">
    <source>
        <dbReference type="ARBA" id="ARBA00022723"/>
    </source>
</evidence>
<dbReference type="Pfam" id="PF07991">
    <property type="entry name" value="KARI_N"/>
    <property type="match status" value="1"/>
</dbReference>
<evidence type="ECO:0000256" key="12">
    <source>
        <dbReference type="HAMAP-Rule" id="MF_00435"/>
    </source>
</evidence>
<dbReference type="NCBIfam" id="TIGR00465">
    <property type="entry name" value="ilvC"/>
    <property type="match status" value="1"/>
</dbReference>
<evidence type="ECO:0000313" key="17">
    <source>
        <dbReference type="Proteomes" id="UP000005526"/>
    </source>
</evidence>
<feature type="domain" description="KARI N-terminal Rossmann" evidence="14">
    <location>
        <begin position="33"/>
        <end position="212"/>
    </location>
</feature>
<dbReference type="EC" id="1.1.1.86" evidence="12"/>
<comment type="function">
    <text evidence="1 12">Involved in the biosynthesis of branched-chain amino acids (BCAA). Catalyzes an alkyl-migration followed by a ketol-acid reduction of (S)-2-acetolactate (S2AL) to yield (R)-2,3-dihydroxy-isovalerate. In the isomerase reaction, S2AL is rearranged via a Mg-dependent methyl migration to produce 3-hydroxy-3-methyl-2-ketobutyrate (HMKB). In the reductase reaction, this 2-ketoacid undergoes a metal-dependent reduction by NADPH to yield (R)-2,3-dihydroxy-isovalerate.</text>
</comment>
<dbReference type="Gene3D" id="3.40.50.720">
    <property type="entry name" value="NAD(P)-binding Rossmann-like Domain"/>
    <property type="match status" value="1"/>
</dbReference>
<keyword evidence="8 12" id="KW-0521">NADP</keyword>
<comment type="pathway">
    <text evidence="2 12">Amino-acid biosynthesis; L-valine biosynthesis; L-valine from pyruvate: step 2/4.</text>
</comment>
<evidence type="ECO:0000256" key="4">
    <source>
        <dbReference type="ARBA" id="ARBA00010318"/>
    </source>
</evidence>
<keyword evidence="10 12" id="KW-0100">Branched-chain amino acid biosynthesis</keyword>
<dbReference type="GO" id="GO:0009097">
    <property type="term" value="P:isoleucine biosynthetic process"/>
    <property type="evidence" value="ECO:0007669"/>
    <property type="project" value="UniProtKB-UniRule"/>
</dbReference>
<dbReference type="HOGENOM" id="CLU_033821_0_1_4"/>
<protein>
    <recommendedName>
        <fullName evidence="12">Ketol-acid reductoisomerase (NADP(+))</fullName>
        <shortName evidence="12">KARI</shortName>
        <ecNumber evidence="12">1.1.1.86</ecNumber>
    </recommendedName>
    <alternativeName>
        <fullName evidence="12">Acetohydroxy-acid isomeroreductase</fullName>
        <shortName evidence="12">AHIR</shortName>
    </alternativeName>
    <alternativeName>
        <fullName evidence="12">Alpha-keto-beta-hydroxylacyl reductoisomerase</fullName>
    </alternativeName>
</protein>
<evidence type="ECO:0000256" key="9">
    <source>
        <dbReference type="ARBA" id="ARBA00023002"/>
    </source>
</evidence>
<feature type="binding site" evidence="12">
    <location>
        <position position="164"/>
    </location>
    <ligand>
        <name>NADP(+)</name>
        <dbReference type="ChEBI" id="CHEBI:58349"/>
    </ligand>
</feature>